<keyword evidence="1" id="KW-0732">Signal</keyword>
<name>A0A238ZJY8_9FLAO</name>
<dbReference type="RefSeq" id="WP_089371576.1">
    <property type="nucleotide sequence ID" value="NZ_BMEP01000001.1"/>
</dbReference>
<dbReference type="Gene3D" id="3.90.226.10">
    <property type="entry name" value="2-enoyl-CoA Hydratase, Chain A, domain 1"/>
    <property type="match status" value="1"/>
</dbReference>
<dbReference type="AlphaFoldDB" id="A0A238ZJY8"/>
<sequence>MKSISTGILLCFFLLISTAYAQDTSLTVKDSITFFYHDLLNNLESKYLNREDVDWNTVRKYSLEQALKAKDFATSLETTTKVFDTIKCNHCSLFSDKGFYRSTLNKQLSKEDFNSAFLIELEKRPPFKVQLINENIGYINIPGMLMIDLTQDSLNIETQKMYDEIVTLQKIKKIKGWVIDLRFNGGGNVFPMLAALHSLLGDNLMYNAIDNDGINIGVHTLKDGGFYEGKVLKAKVIPSIKPDTNIPVALLIGKLTGSSGEDIAVAFKNRENVTFIGENTYGFLTGNDLFELPYTVKIALTTSYITDAQEKYREYITPDIEIIKEANFEDLTKDKNIIEAIKYIKSKS</sequence>
<dbReference type="GO" id="GO:0006508">
    <property type="term" value="P:proteolysis"/>
    <property type="evidence" value="ECO:0007669"/>
    <property type="project" value="InterPro"/>
</dbReference>
<protein>
    <submittedName>
        <fullName evidence="3">Peptidase family S41</fullName>
    </submittedName>
</protein>
<dbReference type="PANTHER" id="PTHR11261:SF3">
    <property type="entry name" value="RETINOL-BINDING PROTEIN 3"/>
    <property type="match status" value="1"/>
</dbReference>
<accession>A0A238ZJY8</accession>
<evidence type="ECO:0000313" key="3">
    <source>
        <dbReference type="EMBL" id="SNR83003.1"/>
    </source>
</evidence>
<feature type="domain" description="Tail specific protease" evidence="2">
    <location>
        <begin position="110"/>
        <end position="323"/>
    </location>
</feature>
<evidence type="ECO:0000313" key="4">
    <source>
        <dbReference type="Proteomes" id="UP000198379"/>
    </source>
</evidence>
<dbReference type="EMBL" id="FZNY01000003">
    <property type="protein sequence ID" value="SNR83003.1"/>
    <property type="molecule type" value="Genomic_DNA"/>
</dbReference>
<dbReference type="Proteomes" id="UP000198379">
    <property type="component" value="Unassembled WGS sequence"/>
</dbReference>
<evidence type="ECO:0000259" key="2">
    <source>
        <dbReference type="SMART" id="SM00245"/>
    </source>
</evidence>
<proteinExistence type="predicted"/>
<keyword evidence="4" id="KW-1185">Reference proteome</keyword>
<reference evidence="3 4" key="1">
    <citation type="submission" date="2017-06" db="EMBL/GenBank/DDBJ databases">
        <authorList>
            <person name="Kim H.J."/>
            <person name="Triplett B.A."/>
        </authorList>
    </citation>
    <scope>NUCLEOTIDE SEQUENCE [LARGE SCALE GENOMIC DNA]</scope>
    <source>
        <strain evidence="3 4">DSM 25597</strain>
    </source>
</reference>
<dbReference type="InterPro" id="IPR005151">
    <property type="entry name" value="Tail-specific_protease"/>
</dbReference>
<organism evidence="3 4">
    <name type="scientific">Dokdonia pacifica</name>
    <dbReference type="NCBI Taxonomy" id="1627892"/>
    <lineage>
        <taxon>Bacteria</taxon>
        <taxon>Pseudomonadati</taxon>
        <taxon>Bacteroidota</taxon>
        <taxon>Flavobacteriia</taxon>
        <taxon>Flavobacteriales</taxon>
        <taxon>Flavobacteriaceae</taxon>
        <taxon>Dokdonia</taxon>
    </lineage>
</organism>
<feature type="chain" id="PRO_5012579490" evidence="1">
    <location>
        <begin position="22"/>
        <end position="348"/>
    </location>
</feature>
<dbReference type="SMART" id="SM00245">
    <property type="entry name" value="TSPc"/>
    <property type="match status" value="1"/>
</dbReference>
<dbReference type="SUPFAM" id="SSF52096">
    <property type="entry name" value="ClpP/crotonase"/>
    <property type="match status" value="1"/>
</dbReference>
<feature type="signal peptide" evidence="1">
    <location>
        <begin position="1"/>
        <end position="21"/>
    </location>
</feature>
<evidence type="ECO:0000256" key="1">
    <source>
        <dbReference type="SAM" id="SignalP"/>
    </source>
</evidence>
<dbReference type="OrthoDB" id="7314861at2"/>
<dbReference type="InterPro" id="IPR029045">
    <property type="entry name" value="ClpP/crotonase-like_dom_sf"/>
</dbReference>
<gene>
    <name evidence="3" type="ORF">SAMN06265376_103252</name>
</gene>
<dbReference type="GO" id="GO:0008236">
    <property type="term" value="F:serine-type peptidase activity"/>
    <property type="evidence" value="ECO:0007669"/>
    <property type="project" value="InterPro"/>
</dbReference>
<dbReference type="PANTHER" id="PTHR11261">
    <property type="entry name" value="INTERPHOTORECEPTOR RETINOID-BINDING PROTEIN"/>
    <property type="match status" value="1"/>
</dbReference>
<dbReference type="Pfam" id="PF03572">
    <property type="entry name" value="Peptidase_S41"/>
    <property type="match status" value="1"/>
</dbReference>